<sequence>MKQKSLQYKIAIWLTMGLLVVDPVVMPFSYAEHPIEVDRQAPQDRQAQVTQAGNGVTLVNVTGPTAGGVSRNDYTKFNVPESGTILNNSYGMSNTTLAGYIPGNANMARGAARVILNEVTSTNPTAMKGFIEVAGQKASVVVANPNGISIDGGGFINTDRAVLTTGKPEFNGDGNIQTYRVEQGAVSVNGKGLNAKGANALQILTETAHINAGVWANEADVRTGKNVVDANTLDTQRIGTSNQVGLDVAAIGGMYANAITMKGSNTGLGVNVKGVVSAAKATNITSDGRIVVSGGVTSNGNTAISGQAVTVGASGIVQGDASATVESQTTVDNAGLINSGDTTHVEAGTVDNHDGGRVYGDVVSIKANHVNNHTNRELEERYHKAGDALKAAKKALDDEWNADVTAYKTQEELAAHKQRIQHLTKAYDEAQTQLTAIETEFAGHTSGTIAGRKEVDVDAKHIKNEGRGLIYSSGSMRVTAKEDLTNTGATIKSAGAMTIDTPVVKNENAAFGAKRVSDGVTNNPDKLKVNDPNHKLEGQVFDKSEFPYADNNGGYGTPRVIPVHSAEDEAYNKEMDKDENRVHKFTIIRSQTEHTHTDITHDDPGIISSGGDMTVSGAIHNTNSRIVAGGTVRTYGAIDNQSDEVSEKTIATGTTQESYTKRVRKSSGIGHKRRRYWKDEVFMTPSVTEQNVKPVGVVKDHAEDVLSASTMAKVSESLDPYGLGKGNGKRSGTIDGLSLPTESLYRIHPEITANALVETDPAFTDRKQFLSSQYMIDALNQDPDRRLKRLGDGFYEQQLVNQQILAATGRQYLTGYTDNEMEYKALLEAGIAYGKQFNLTPGITLSDAQMQAITTDMVWLETKTMVVNGKEQQVLYPKVYLAKQSAKSLNAMGGLISGRTIVSETDVDIQNQGVMTADTIVLNGQNIHNTGTIDGRTVAVAAKQDVNTTGAIHGDTHVVVSAGRDVNVGARVKALSNQDVVRRQGTVGVSEPGGQLSIAANRDIHLKGALVHGGANTTMDITAGHDVNLGTEQLAAKKDMTVNSDNYNRTERRTELGTTVLGDGDVAIRAGHDVSVRNGVVNSEQGTTTMAAGHDVNVTPGESYSRDEYGIKYKEKSLLSKTVRTLRTDHEHTGVLSSTIGGNAIDMKANHDVSLTGANVLGTKDVNITAGHDVRTDSGEERQRDDIYEHSKKTGLMSAGIGFTIGSKKVTDTLDGKYTNQVETLIGAAKGKVAIHANEAAHLTSASILAGTNATVQAPDMVLDGKHNTADIKQTHEVKTSGLTVSLGGSIASALNGAYALQQKGKDRHDKRLAALEYVEAGKELRKGLTNINEYRAYTPANVVNHADSLMDSGLQKMDFSARLDRLASSGQLTEKQLKTVTGMRDRFAVEGAQEYQTGFNEMADIQGDQSQYKAQKRAKKDGLANIHVGIGSSYSKSVTELHDRDYAGGKIISNNTTSLLAKSNALNTGTITAIGETIQGKTVDVVADNTINLQAATNTSRKTENNDTKSWSVGANISVNGGGMLGFDANYNKGMQRENTEKVSYAPSRITANTVNMISGKDTNVIGSTVKGDRVVANVGGNLYIQSLQDKETYVGKQKNTGFSVSTNGTQLGNIFGEHSKGDMRSNYAGVTEQAGIFAGKDGYTITTKGTTTLEGAVIDSKAATEKNVVSTGRLAMKDIENTAEYSSKNTGVSYNHIGNFKSLSQAGQDAVYNSLGLLPKLLPESKDSAHSTTKSAIADGTITVHDESVDIRSISRDTANSLNKLDTIFDKKKVEERQELARLFAKDAFEQLHYWEPKTKEEKVAKAIAHGVVAEVSARVAGNKPGSGFYAGVTNEALIGDIQKVAKTNPAVAQWLSAGVGAVVNAGLGKPVITGAAEAQYGTRDNAYGRMKQSDELSEFESYYIIALDGGVYKRSRAGDELVDPSVLSTDFISGVVVQNPEKGHQLEGQEVLINSDLSWTNIDEPMGKVHPWNEWTYKSKGHIESQGEYSEAFSRAVSEDMKRRESEPYVRDTWYDKDTLMAYNEYSDGSTVSLGMTWGQLLETQGYPTKLGADGAFYTGSSTTGWHYNPKPSLEAARHAETEYFKNNKNKDLINAMFKHSTDDVNIELSRVEKGKEHSMNLFGVVYKVRAGDKPNTVYRTIGANPSLNLTKLLKVSGVIKDSIPDTYIVDNSENSGIAFLGMGFDKTTVPFDNRDIDTNNSRFKVLHTTLDFNDPNSIVTLKKVEDSNYNIYGPDQIRNHTVYDISNYMNGVPIGIEAEYTNTYEVKSDVSEEDEALVSKSLPNMDIDNMRAEAAAEIYRGQGKKYINRSDGKKYFVKEGKYGQKEVFTNSGTFVAIKKSIFDEDFYEEETDDR</sequence>
<dbReference type="InterPro" id="IPR012334">
    <property type="entry name" value="Pectin_lyas_fold"/>
</dbReference>
<name>A0A239ZCT5_9FIRM</name>
<dbReference type="GO" id="GO:0003824">
    <property type="term" value="F:catalytic activity"/>
    <property type="evidence" value="ECO:0007669"/>
    <property type="project" value="UniProtKB-ARBA"/>
</dbReference>
<protein>
    <submittedName>
        <fullName evidence="3">Filamentous hemagglutinin</fullName>
    </submittedName>
</protein>
<dbReference type="SMART" id="SM00912">
    <property type="entry name" value="Haemagg_act"/>
    <property type="match status" value="1"/>
</dbReference>
<proteinExistence type="predicted"/>
<dbReference type="Gene3D" id="2.160.20.10">
    <property type="entry name" value="Single-stranded right-handed beta-helix, Pectin lyase-like"/>
    <property type="match status" value="1"/>
</dbReference>
<dbReference type="KEGG" id="vrm:44547418_01203"/>
<dbReference type="RefSeq" id="WP_095066142.1">
    <property type="nucleotide sequence ID" value="NZ_LT906470.1"/>
</dbReference>
<organism evidence="3 4">
    <name type="scientific">Veillonella rodentium</name>
    <dbReference type="NCBI Taxonomy" id="248315"/>
    <lineage>
        <taxon>Bacteria</taxon>
        <taxon>Bacillati</taxon>
        <taxon>Bacillota</taxon>
        <taxon>Negativicutes</taxon>
        <taxon>Veillonellales</taxon>
        <taxon>Veillonellaceae</taxon>
        <taxon>Veillonella</taxon>
    </lineage>
</organism>
<dbReference type="Pfam" id="PF05860">
    <property type="entry name" value="TPS"/>
    <property type="match status" value="1"/>
</dbReference>
<keyword evidence="1" id="KW-0175">Coiled coil</keyword>
<feature type="coiled-coil region" evidence="1">
    <location>
        <begin position="375"/>
        <end position="440"/>
    </location>
</feature>
<accession>A0A239ZCT5</accession>
<evidence type="ECO:0000259" key="2">
    <source>
        <dbReference type="SMART" id="SM00912"/>
    </source>
</evidence>
<dbReference type="Pfam" id="PF13332">
    <property type="entry name" value="Fil_haemagg_2"/>
    <property type="match status" value="2"/>
</dbReference>
<dbReference type="EMBL" id="LT906470">
    <property type="protein sequence ID" value="SNV68504.1"/>
    <property type="molecule type" value="Genomic_DNA"/>
</dbReference>
<dbReference type="NCBIfam" id="TIGR01901">
    <property type="entry name" value="adhes_NPXG"/>
    <property type="match status" value="1"/>
</dbReference>
<keyword evidence="4" id="KW-1185">Reference proteome</keyword>
<dbReference type="InterPro" id="IPR008638">
    <property type="entry name" value="FhaB/CdiA-like_TPS"/>
</dbReference>
<dbReference type="InterPro" id="IPR011050">
    <property type="entry name" value="Pectin_lyase_fold/virulence"/>
</dbReference>
<reference evidence="3 4" key="1">
    <citation type="submission" date="2017-06" db="EMBL/GenBank/DDBJ databases">
        <authorList>
            <consortium name="Pathogen Informatics"/>
        </authorList>
    </citation>
    <scope>NUCLEOTIDE SEQUENCE [LARGE SCALE GENOMIC DNA]</scope>
    <source>
        <strain evidence="3 4">NCTC12018</strain>
    </source>
</reference>
<dbReference type="InterPro" id="IPR025157">
    <property type="entry name" value="Hemagglutinin_rpt"/>
</dbReference>
<gene>
    <name evidence="3" type="primary">fhaB_2</name>
    <name evidence="3" type="ORF">SAMEA44547418_01203</name>
</gene>
<dbReference type="SUPFAM" id="SSF51126">
    <property type="entry name" value="Pectin lyase-like"/>
    <property type="match status" value="1"/>
</dbReference>
<feature type="domain" description="Filamentous haemagglutinin FhaB/tRNA nuclease CdiA-like TPS" evidence="2">
    <location>
        <begin position="53"/>
        <end position="173"/>
    </location>
</feature>
<dbReference type="Proteomes" id="UP000214973">
    <property type="component" value="Chromosome 1"/>
</dbReference>
<evidence type="ECO:0000313" key="3">
    <source>
        <dbReference type="EMBL" id="SNV68504.1"/>
    </source>
</evidence>
<evidence type="ECO:0000313" key="4">
    <source>
        <dbReference type="Proteomes" id="UP000214973"/>
    </source>
</evidence>
<evidence type="ECO:0000256" key="1">
    <source>
        <dbReference type="SAM" id="Coils"/>
    </source>
</evidence>